<gene>
    <name evidence="6" type="ORF">METZ01_LOCUS13382</name>
</gene>
<dbReference type="Pfam" id="PF02826">
    <property type="entry name" value="2-Hacid_dh_C"/>
    <property type="match status" value="1"/>
</dbReference>
<dbReference type="SUPFAM" id="SSF52283">
    <property type="entry name" value="Formate/glycerate dehydrogenase catalytic domain-like"/>
    <property type="match status" value="1"/>
</dbReference>
<dbReference type="PROSITE" id="PS00671">
    <property type="entry name" value="D_2_HYDROXYACID_DH_3"/>
    <property type="match status" value="1"/>
</dbReference>
<dbReference type="PANTHER" id="PTHR10996:SF178">
    <property type="entry name" value="2-HYDROXYACID DEHYDROGENASE YGL185C-RELATED"/>
    <property type="match status" value="1"/>
</dbReference>
<accession>A0A381P2U4</accession>
<keyword evidence="2" id="KW-0560">Oxidoreductase</keyword>
<dbReference type="Pfam" id="PF00389">
    <property type="entry name" value="2-Hacid_dh"/>
    <property type="match status" value="1"/>
</dbReference>
<dbReference type="PANTHER" id="PTHR10996">
    <property type="entry name" value="2-HYDROXYACID DEHYDROGENASE-RELATED"/>
    <property type="match status" value="1"/>
</dbReference>
<reference evidence="6" key="1">
    <citation type="submission" date="2018-05" db="EMBL/GenBank/DDBJ databases">
        <authorList>
            <person name="Lanie J.A."/>
            <person name="Ng W.-L."/>
            <person name="Kazmierczak K.M."/>
            <person name="Andrzejewski T.M."/>
            <person name="Davidsen T.M."/>
            <person name="Wayne K.J."/>
            <person name="Tettelin H."/>
            <person name="Glass J.I."/>
            <person name="Rusch D."/>
            <person name="Podicherti R."/>
            <person name="Tsui H.-C.T."/>
            <person name="Winkler M.E."/>
        </authorList>
    </citation>
    <scope>NUCLEOTIDE SEQUENCE</scope>
</reference>
<evidence type="ECO:0000256" key="1">
    <source>
        <dbReference type="ARBA" id="ARBA00005854"/>
    </source>
</evidence>
<comment type="similarity">
    <text evidence="1">Belongs to the D-isomer specific 2-hydroxyacid dehydrogenase family.</text>
</comment>
<dbReference type="FunFam" id="3.40.50.720:FF:000203">
    <property type="entry name" value="D-3-phosphoglycerate dehydrogenase (SerA)"/>
    <property type="match status" value="1"/>
</dbReference>
<protein>
    <recommendedName>
        <fullName evidence="7">Lactate dehydrogenase</fullName>
    </recommendedName>
</protein>
<dbReference type="InterPro" id="IPR029753">
    <property type="entry name" value="D-isomer_DH_CS"/>
</dbReference>
<evidence type="ECO:0000313" key="6">
    <source>
        <dbReference type="EMBL" id="SUZ60528.1"/>
    </source>
</evidence>
<dbReference type="InterPro" id="IPR050223">
    <property type="entry name" value="D-isomer_2-hydroxyacid_DH"/>
</dbReference>
<feature type="domain" description="D-isomer specific 2-hydroxyacid dehydrogenase catalytic" evidence="4">
    <location>
        <begin position="23"/>
        <end position="327"/>
    </location>
</feature>
<sequence length="330" mass="35708">MSNIVVILSPTNEGSEIRMKESQDAAEQVGQIDLRIVDSEQSFDDVAEQCQGAVVVVPHGKYDELTKLAEKIGSLKLVQTPSAGTDWIDKAALAELGVDVANNGGANAVAVAEHAIGLMFSTNRKLDVQIESVKQGTWMAGVEGDRTEFHTLVGKRIGIIGLGRIGSRVAKRLAGWECELIYHDIIDHPADYVAATGAKKVSLEELISTSDIITLHVPLDRVTTHMMSDREFEKMKPTAILINTCRGPVVDENALIRALESKEIFAAGLDVTEIEPIESDNPLPTMPNVVVTPHLATRALESELNAAQFTMENAGRVVRGEGADWIVKPV</sequence>
<dbReference type="EMBL" id="UINC01000749">
    <property type="protein sequence ID" value="SUZ60528.1"/>
    <property type="molecule type" value="Genomic_DNA"/>
</dbReference>
<keyword evidence="3" id="KW-0520">NAD</keyword>
<evidence type="ECO:0000259" key="5">
    <source>
        <dbReference type="Pfam" id="PF02826"/>
    </source>
</evidence>
<feature type="domain" description="D-isomer specific 2-hydroxyacid dehydrogenase NAD-binding" evidence="5">
    <location>
        <begin position="116"/>
        <end position="296"/>
    </location>
</feature>
<dbReference type="InterPro" id="IPR006139">
    <property type="entry name" value="D-isomer_2_OHA_DH_cat_dom"/>
</dbReference>
<organism evidence="6">
    <name type="scientific">marine metagenome</name>
    <dbReference type="NCBI Taxonomy" id="408172"/>
    <lineage>
        <taxon>unclassified sequences</taxon>
        <taxon>metagenomes</taxon>
        <taxon>ecological metagenomes</taxon>
    </lineage>
</organism>
<dbReference type="GO" id="GO:0016618">
    <property type="term" value="F:hydroxypyruvate reductase [NAD(P)H] activity"/>
    <property type="evidence" value="ECO:0007669"/>
    <property type="project" value="TreeGrafter"/>
</dbReference>
<dbReference type="Gene3D" id="3.40.50.720">
    <property type="entry name" value="NAD(P)-binding Rossmann-like Domain"/>
    <property type="match status" value="2"/>
</dbReference>
<dbReference type="SUPFAM" id="SSF51735">
    <property type="entry name" value="NAD(P)-binding Rossmann-fold domains"/>
    <property type="match status" value="1"/>
</dbReference>
<evidence type="ECO:0000256" key="2">
    <source>
        <dbReference type="ARBA" id="ARBA00023002"/>
    </source>
</evidence>
<dbReference type="GO" id="GO:0005829">
    <property type="term" value="C:cytosol"/>
    <property type="evidence" value="ECO:0007669"/>
    <property type="project" value="TreeGrafter"/>
</dbReference>
<dbReference type="AlphaFoldDB" id="A0A381P2U4"/>
<dbReference type="InterPro" id="IPR036291">
    <property type="entry name" value="NAD(P)-bd_dom_sf"/>
</dbReference>
<dbReference type="InterPro" id="IPR029752">
    <property type="entry name" value="D-isomer_DH_CS1"/>
</dbReference>
<dbReference type="PROSITE" id="PS00670">
    <property type="entry name" value="D_2_HYDROXYACID_DH_2"/>
    <property type="match status" value="1"/>
</dbReference>
<dbReference type="InterPro" id="IPR006140">
    <property type="entry name" value="D-isomer_DH_NAD-bd"/>
</dbReference>
<proteinExistence type="inferred from homology"/>
<name>A0A381P2U4_9ZZZZ</name>
<dbReference type="GO" id="GO:0051287">
    <property type="term" value="F:NAD binding"/>
    <property type="evidence" value="ECO:0007669"/>
    <property type="project" value="InterPro"/>
</dbReference>
<dbReference type="PROSITE" id="PS00065">
    <property type="entry name" value="D_2_HYDROXYACID_DH_1"/>
    <property type="match status" value="1"/>
</dbReference>
<evidence type="ECO:0000259" key="4">
    <source>
        <dbReference type="Pfam" id="PF00389"/>
    </source>
</evidence>
<evidence type="ECO:0000256" key="3">
    <source>
        <dbReference type="ARBA" id="ARBA00023027"/>
    </source>
</evidence>
<evidence type="ECO:0008006" key="7">
    <source>
        <dbReference type="Google" id="ProtNLM"/>
    </source>
</evidence>
<dbReference type="GO" id="GO:0030267">
    <property type="term" value="F:glyoxylate reductase (NADPH) activity"/>
    <property type="evidence" value="ECO:0007669"/>
    <property type="project" value="TreeGrafter"/>
</dbReference>